<feature type="transmembrane region" description="Helical" evidence="6">
    <location>
        <begin position="195"/>
        <end position="213"/>
    </location>
</feature>
<evidence type="ECO:0000256" key="1">
    <source>
        <dbReference type="ARBA" id="ARBA00004141"/>
    </source>
</evidence>
<sequence length="562" mass="62803">MPLGILDVKNRQVPGTVDILEKERADDQPPTHHPHLKYDRSGAVPILLVPQPSDDPNDPLNWPLWKRDLTLFALSVVSVLCATTSSVMAANTVTLSRYYRKSFMSVALLTGYHLCGTGIAGILIVPTARVWGKRHLFVLGHILMVVSCAWAGGSGENYQSLLWSRIFQGVALAPFEALVNASVDDLFYVHQRGKRMALSNVAVFGAAFLTPVAAGKITKEMGWPWTFYFIAIFSAVALPLTIFLVPETAFRRPNYLDPNYVSAQNRTESGQPSSENTEVQEPKQSSTSNGESSLDGAREEVPRQKDIPAKASYLQTLKLFNGRKTDEQWWKLLMRPFPLFLHPAVLWACLIQGVIIGWTVFIGVTLAAIFMSGPLWFAEDKTGYMYTGAFIGAMVGLVLSGLLSDSMNHLMIKLNKGRYEPEFRILLVIFQLIFCGIGMYGFGITANNAAHYGWLPPDIFFCFVVVGMVMGAVASALYIVDAHPNIVIEAFTCMLIFKNIFSFVLTFYTYDWLVEAYVKKPFMAISSIQVAICALSIPMYVFGKWNRSFFSRYDILKLLRLW</sequence>
<dbReference type="EMBL" id="JBFXLT010000069">
    <property type="protein sequence ID" value="KAL2810589.1"/>
    <property type="molecule type" value="Genomic_DNA"/>
</dbReference>
<dbReference type="InterPro" id="IPR020846">
    <property type="entry name" value="MFS_dom"/>
</dbReference>
<evidence type="ECO:0000256" key="2">
    <source>
        <dbReference type="ARBA" id="ARBA00022692"/>
    </source>
</evidence>
<keyword evidence="9" id="KW-1185">Reference proteome</keyword>
<organism evidence="8 9">
    <name type="scientific">Aspergillus granulosus</name>
    <dbReference type="NCBI Taxonomy" id="176169"/>
    <lineage>
        <taxon>Eukaryota</taxon>
        <taxon>Fungi</taxon>
        <taxon>Dikarya</taxon>
        <taxon>Ascomycota</taxon>
        <taxon>Pezizomycotina</taxon>
        <taxon>Eurotiomycetes</taxon>
        <taxon>Eurotiomycetidae</taxon>
        <taxon>Eurotiales</taxon>
        <taxon>Aspergillaceae</taxon>
        <taxon>Aspergillus</taxon>
        <taxon>Aspergillus subgen. Nidulantes</taxon>
    </lineage>
</organism>
<feature type="transmembrane region" description="Helical" evidence="6">
    <location>
        <begin position="165"/>
        <end position="183"/>
    </location>
</feature>
<evidence type="ECO:0000256" key="6">
    <source>
        <dbReference type="SAM" id="Phobius"/>
    </source>
</evidence>
<comment type="caution">
    <text evidence="8">The sequence shown here is derived from an EMBL/GenBank/DDBJ whole genome shotgun (WGS) entry which is preliminary data.</text>
</comment>
<proteinExistence type="predicted"/>
<dbReference type="SUPFAM" id="SSF103473">
    <property type="entry name" value="MFS general substrate transporter"/>
    <property type="match status" value="1"/>
</dbReference>
<reference evidence="8 9" key="1">
    <citation type="submission" date="2024-07" db="EMBL/GenBank/DDBJ databases">
        <title>Section-level genome sequencing and comparative genomics of Aspergillus sections Usti and Cavernicolus.</title>
        <authorList>
            <consortium name="Lawrence Berkeley National Laboratory"/>
            <person name="Nybo J.L."/>
            <person name="Vesth T.C."/>
            <person name="Theobald S."/>
            <person name="Frisvad J.C."/>
            <person name="Larsen T.O."/>
            <person name="Kjaerboelling I."/>
            <person name="Rothschild-Mancinelli K."/>
            <person name="Lyhne E.K."/>
            <person name="Kogle M.E."/>
            <person name="Barry K."/>
            <person name="Clum A."/>
            <person name="Na H."/>
            <person name="Ledsgaard L."/>
            <person name="Lin J."/>
            <person name="Lipzen A."/>
            <person name="Kuo A."/>
            <person name="Riley R."/>
            <person name="Mondo S."/>
            <person name="Labutti K."/>
            <person name="Haridas S."/>
            <person name="Pangalinan J."/>
            <person name="Salamov A.A."/>
            <person name="Simmons B.A."/>
            <person name="Magnuson J.K."/>
            <person name="Chen J."/>
            <person name="Drula E."/>
            <person name="Henrissat B."/>
            <person name="Wiebenga A."/>
            <person name="Lubbers R.J."/>
            <person name="Gomes A.C."/>
            <person name="Makela M.R."/>
            <person name="Stajich J."/>
            <person name="Grigoriev I.V."/>
            <person name="Mortensen U.H."/>
            <person name="De Vries R.P."/>
            <person name="Baker S.E."/>
            <person name="Andersen M.R."/>
        </authorList>
    </citation>
    <scope>NUCLEOTIDE SEQUENCE [LARGE SCALE GENOMIC DNA]</scope>
    <source>
        <strain evidence="8 9">CBS 588.65</strain>
    </source>
</reference>
<feature type="domain" description="Major facilitator superfamily (MFS) profile" evidence="7">
    <location>
        <begin position="70"/>
        <end position="562"/>
    </location>
</feature>
<feature type="transmembrane region" description="Helical" evidence="6">
    <location>
        <begin position="487"/>
        <end position="510"/>
    </location>
</feature>
<feature type="transmembrane region" description="Helical" evidence="6">
    <location>
        <begin position="225"/>
        <end position="245"/>
    </location>
</feature>
<feature type="transmembrane region" description="Helical" evidence="6">
    <location>
        <begin position="522"/>
        <end position="542"/>
    </location>
</feature>
<protein>
    <submittedName>
        <fullName evidence="8">Major facilitator superfamily domain-containing protein</fullName>
    </submittedName>
</protein>
<keyword evidence="4 6" id="KW-0472">Membrane</keyword>
<dbReference type="PANTHER" id="PTHR23502">
    <property type="entry name" value="MAJOR FACILITATOR SUPERFAMILY"/>
    <property type="match status" value="1"/>
</dbReference>
<feature type="transmembrane region" description="Helical" evidence="6">
    <location>
        <begin position="102"/>
        <end position="124"/>
    </location>
</feature>
<dbReference type="Proteomes" id="UP001610334">
    <property type="component" value="Unassembled WGS sequence"/>
</dbReference>
<dbReference type="Gene3D" id="1.20.1250.20">
    <property type="entry name" value="MFS general substrate transporter like domains"/>
    <property type="match status" value="1"/>
</dbReference>
<feature type="transmembrane region" description="Helical" evidence="6">
    <location>
        <begin position="425"/>
        <end position="446"/>
    </location>
</feature>
<evidence type="ECO:0000313" key="8">
    <source>
        <dbReference type="EMBL" id="KAL2810589.1"/>
    </source>
</evidence>
<dbReference type="PROSITE" id="PS50850">
    <property type="entry name" value="MFS"/>
    <property type="match status" value="1"/>
</dbReference>
<dbReference type="InterPro" id="IPR011701">
    <property type="entry name" value="MFS"/>
</dbReference>
<feature type="compositionally biased region" description="Polar residues" evidence="5">
    <location>
        <begin position="261"/>
        <end position="292"/>
    </location>
</feature>
<evidence type="ECO:0000259" key="7">
    <source>
        <dbReference type="PROSITE" id="PS50850"/>
    </source>
</evidence>
<keyword evidence="3 6" id="KW-1133">Transmembrane helix</keyword>
<dbReference type="PANTHER" id="PTHR23502:SF29">
    <property type="entry name" value="TRANSPORTER, PUTATIVE (AFU_ORTHOLOGUE AFUA_6G06680)-RELATED"/>
    <property type="match status" value="1"/>
</dbReference>
<feature type="transmembrane region" description="Helical" evidence="6">
    <location>
        <begin position="136"/>
        <end position="153"/>
    </location>
</feature>
<evidence type="ECO:0000256" key="4">
    <source>
        <dbReference type="ARBA" id="ARBA00023136"/>
    </source>
</evidence>
<evidence type="ECO:0000313" key="9">
    <source>
        <dbReference type="Proteomes" id="UP001610334"/>
    </source>
</evidence>
<gene>
    <name evidence="8" type="ORF">BJX63DRAFT_309853</name>
</gene>
<feature type="transmembrane region" description="Helical" evidence="6">
    <location>
        <begin position="383"/>
        <end position="404"/>
    </location>
</feature>
<accession>A0ABR4H586</accession>
<feature type="region of interest" description="Disordered" evidence="5">
    <location>
        <begin position="261"/>
        <end position="301"/>
    </location>
</feature>
<feature type="transmembrane region" description="Helical" evidence="6">
    <location>
        <begin position="344"/>
        <end position="371"/>
    </location>
</feature>
<feature type="transmembrane region" description="Helical" evidence="6">
    <location>
        <begin position="458"/>
        <end position="480"/>
    </location>
</feature>
<dbReference type="InterPro" id="IPR036259">
    <property type="entry name" value="MFS_trans_sf"/>
</dbReference>
<dbReference type="Pfam" id="PF07690">
    <property type="entry name" value="MFS_1"/>
    <property type="match status" value="1"/>
</dbReference>
<feature type="transmembrane region" description="Helical" evidence="6">
    <location>
        <begin position="69"/>
        <end position="90"/>
    </location>
</feature>
<name>A0ABR4H586_9EURO</name>
<evidence type="ECO:0000256" key="3">
    <source>
        <dbReference type="ARBA" id="ARBA00022989"/>
    </source>
</evidence>
<keyword evidence="2 6" id="KW-0812">Transmembrane</keyword>
<comment type="subcellular location">
    <subcellularLocation>
        <location evidence="1">Membrane</location>
        <topology evidence="1">Multi-pass membrane protein</topology>
    </subcellularLocation>
</comment>
<evidence type="ECO:0000256" key="5">
    <source>
        <dbReference type="SAM" id="MobiDB-lite"/>
    </source>
</evidence>